<evidence type="ECO:0000313" key="2">
    <source>
        <dbReference type="EMBL" id="EGT59763.1"/>
    </source>
</evidence>
<organism evidence="3">
    <name type="scientific">Caenorhabditis brenneri</name>
    <name type="common">Nematode worm</name>
    <dbReference type="NCBI Taxonomy" id="135651"/>
    <lineage>
        <taxon>Eukaryota</taxon>
        <taxon>Metazoa</taxon>
        <taxon>Ecdysozoa</taxon>
        <taxon>Nematoda</taxon>
        <taxon>Chromadorea</taxon>
        <taxon>Rhabditida</taxon>
        <taxon>Rhabditina</taxon>
        <taxon>Rhabditomorpha</taxon>
        <taxon>Rhabditoidea</taxon>
        <taxon>Rhabditidae</taxon>
        <taxon>Peloderinae</taxon>
        <taxon>Caenorhabditis</taxon>
    </lineage>
</organism>
<dbReference type="InterPro" id="IPR018817">
    <property type="entry name" value="7TM_GPCR_serpentine_rcpt_Srz"/>
</dbReference>
<dbReference type="PANTHER" id="PTHR31720">
    <property type="entry name" value="SERPENTINE RECEPTOR, CLASS Z-RELATED"/>
    <property type="match status" value="1"/>
</dbReference>
<sequence length="146" mass="17043">MLIFPLYFHVYKQNIDKDKSVIGFNIIQRLHNSVRRVCLTYYCLFFLISLSLITKLSILMYLTLVTFVISIIIIGLMCPMNETLISVLTIQRFFTLFYPSTEKYVKLSEVNGLLIDNCDPILLILLHLIRPYETKSPALLFLNRNS</sequence>
<dbReference type="EMBL" id="GL380696">
    <property type="protein sequence ID" value="EGT59763.1"/>
    <property type="molecule type" value="Genomic_DNA"/>
</dbReference>
<reference evidence="3" key="1">
    <citation type="submission" date="2011-07" db="EMBL/GenBank/DDBJ databases">
        <authorList>
            <consortium name="Caenorhabditis brenneri Sequencing and Analysis Consortium"/>
            <person name="Wilson R.K."/>
        </authorList>
    </citation>
    <scope>NUCLEOTIDE SEQUENCE [LARGE SCALE GENOMIC DNA]</scope>
    <source>
        <strain evidence="3">PB2801</strain>
    </source>
</reference>
<gene>
    <name evidence="2" type="ORF">CAEBREN_11489</name>
</gene>
<evidence type="ECO:0000256" key="1">
    <source>
        <dbReference type="SAM" id="Phobius"/>
    </source>
</evidence>
<keyword evidence="1" id="KW-0812">Transmembrane</keyword>
<keyword evidence="1" id="KW-1133">Transmembrane helix</keyword>
<dbReference type="AlphaFoldDB" id="G0PJG9"/>
<protein>
    <submittedName>
        <fullName evidence="2">Uncharacterized protein</fullName>
    </submittedName>
</protein>
<keyword evidence="3" id="KW-1185">Reference proteome</keyword>
<name>G0PJG9_CAEBE</name>
<evidence type="ECO:0000313" key="3">
    <source>
        <dbReference type="Proteomes" id="UP000008068"/>
    </source>
</evidence>
<accession>G0PJG9</accession>
<feature type="transmembrane region" description="Helical" evidence="1">
    <location>
        <begin position="59"/>
        <end position="78"/>
    </location>
</feature>
<dbReference type="Pfam" id="PF10325">
    <property type="entry name" value="7TM_GPCR_Srz"/>
    <property type="match status" value="1"/>
</dbReference>
<feature type="transmembrane region" description="Helical" evidence="1">
    <location>
        <begin position="37"/>
        <end position="53"/>
    </location>
</feature>
<dbReference type="HOGENOM" id="CLU_1779103_0_0_1"/>
<dbReference type="PANTHER" id="PTHR31720:SF12">
    <property type="entry name" value="SERPENTINE RECEPTOR, CLASS T-RELATED"/>
    <property type="match status" value="1"/>
</dbReference>
<dbReference type="InParanoid" id="G0PJG9"/>
<proteinExistence type="predicted"/>
<dbReference type="Proteomes" id="UP000008068">
    <property type="component" value="Unassembled WGS sequence"/>
</dbReference>
<keyword evidence="1" id="KW-0472">Membrane</keyword>